<evidence type="ECO:0000256" key="8">
    <source>
        <dbReference type="ARBA" id="ARBA00024235"/>
    </source>
</evidence>
<keyword evidence="3 9" id="KW-0812">Transmembrane</keyword>
<evidence type="ECO:0000313" key="11">
    <source>
        <dbReference type="EMBL" id="MRH77516.1"/>
    </source>
</evidence>
<dbReference type="InterPro" id="IPR018704">
    <property type="entry name" value="SecYEG/CpoB_TPR"/>
</dbReference>
<dbReference type="InterPro" id="IPR011990">
    <property type="entry name" value="TPR-like_helical_dom_sf"/>
</dbReference>
<evidence type="ECO:0000259" key="10">
    <source>
        <dbReference type="Pfam" id="PF09976"/>
    </source>
</evidence>
<comment type="similarity">
    <text evidence="7">Belongs to the YfgM family.</text>
</comment>
<dbReference type="Proteomes" id="UP000433788">
    <property type="component" value="Unassembled WGS sequence"/>
</dbReference>
<evidence type="ECO:0000256" key="7">
    <source>
        <dbReference type="ARBA" id="ARBA00024197"/>
    </source>
</evidence>
<keyword evidence="5 9" id="KW-0472">Membrane</keyword>
<evidence type="ECO:0000256" key="4">
    <source>
        <dbReference type="ARBA" id="ARBA00022989"/>
    </source>
</evidence>
<dbReference type="PANTHER" id="PTHR38035">
    <property type="entry name" value="UPF0070 PROTEIN YFGM"/>
    <property type="match status" value="1"/>
</dbReference>
<evidence type="ECO:0000256" key="1">
    <source>
        <dbReference type="ARBA" id="ARBA00004401"/>
    </source>
</evidence>
<keyword evidence="12" id="KW-1185">Reference proteome</keyword>
<comment type="caution">
    <text evidence="11">The sequence shown here is derived from an EMBL/GenBank/DDBJ whole genome shotgun (WGS) entry which is preliminary data.</text>
</comment>
<keyword evidence="6" id="KW-0143">Chaperone</keyword>
<evidence type="ECO:0000256" key="6">
    <source>
        <dbReference type="ARBA" id="ARBA00023186"/>
    </source>
</evidence>
<dbReference type="GO" id="GO:0044877">
    <property type="term" value="F:protein-containing complex binding"/>
    <property type="evidence" value="ECO:0007669"/>
    <property type="project" value="InterPro"/>
</dbReference>
<gene>
    <name evidence="11" type="ORF">GH984_02170</name>
</gene>
<feature type="domain" description="Ancillary SecYEG translocon subunit/Cell division coordinator CpoB TPR" evidence="10">
    <location>
        <begin position="13"/>
        <end position="204"/>
    </location>
</feature>
<evidence type="ECO:0000256" key="5">
    <source>
        <dbReference type="ARBA" id="ARBA00023136"/>
    </source>
</evidence>
<evidence type="ECO:0000256" key="9">
    <source>
        <dbReference type="SAM" id="Phobius"/>
    </source>
</evidence>
<accession>A0A6N7QLZ8</accession>
<reference evidence="11 12" key="1">
    <citation type="submission" date="2019-11" db="EMBL/GenBank/DDBJ databases">
        <authorList>
            <person name="Zhang X.Y."/>
        </authorList>
    </citation>
    <scope>NUCLEOTIDE SEQUENCE [LARGE SCALE GENOMIC DNA]</scope>
    <source>
        <strain evidence="11 12">C176</strain>
    </source>
</reference>
<keyword evidence="2" id="KW-1003">Cell membrane</keyword>
<dbReference type="EMBL" id="WJPP01000001">
    <property type="protein sequence ID" value="MRH77516.1"/>
    <property type="molecule type" value="Genomic_DNA"/>
</dbReference>
<dbReference type="RefSeq" id="WP_153718561.1">
    <property type="nucleotide sequence ID" value="NZ_WJPP01000001.1"/>
</dbReference>
<feature type="transmembrane region" description="Helical" evidence="9">
    <location>
        <begin position="22"/>
        <end position="40"/>
    </location>
</feature>
<keyword evidence="4 9" id="KW-1133">Transmembrane helix</keyword>
<dbReference type="Pfam" id="PF09976">
    <property type="entry name" value="TPR_21"/>
    <property type="match status" value="1"/>
</dbReference>
<evidence type="ECO:0000256" key="3">
    <source>
        <dbReference type="ARBA" id="ARBA00022692"/>
    </source>
</evidence>
<dbReference type="GO" id="GO:0005886">
    <property type="term" value="C:plasma membrane"/>
    <property type="evidence" value="ECO:0007669"/>
    <property type="project" value="UniProtKB-SubCell"/>
</dbReference>
<dbReference type="PIRSF" id="PIRSF006170">
    <property type="entry name" value="YfgM"/>
    <property type="match status" value="1"/>
</dbReference>
<evidence type="ECO:0000313" key="12">
    <source>
        <dbReference type="Proteomes" id="UP000433788"/>
    </source>
</evidence>
<evidence type="ECO:0000256" key="2">
    <source>
        <dbReference type="ARBA" id="ARBA00022475"/>
    </source>
</evidence>
<comment type="subcellular location">
    <subcellularLocation>
        <location evidence="1">Cell membrane</location>
        <topology evidence="1">Single-pass type II membrane protein</topology>
    </subcellularLocation>
</comment>
<sequence length="209" mass="22698">MAYEDEEQLEEIRDWWRRNGRAVLIGAGAAIAIVIGWQQWGAWESRQQAAAASEYAAVLANLRDQDANAALEQFSSLQDQHARSPYLAFSGLAIAAHQMRADEAQAAADTLSQVSAQAADGVFSDLVRLRRAEALMAAGEDAEALALLDPLPEGLLAGRYLELKGDLNRALGEREAAINAYQEARELAQGQRRALVELKLGDLGERPTS</sequence>
<dbReference type="PANTHER" id="PTHR38035:SF1">
    <property type="entry name" value="ANCILLARY SECYEG TRANSLOCON SUBUNIT"/>
    <property type="match status" value="1"/>
</dbReference>
<dbReference type="Gene3D" id="1.25.40.10">
    <property type="entry name" value="Tetratricopeptide repeat domain"/>
    <property type="match status" value="1"/>
</dbReference>
<organism evidence="11 12">
    <name type="scientific">Spiribacter salilacus</name>
    <dbReference type="NCBI Taxonomy" id="2664894"/>
    <lineage>
        <taxon>Bacteria</taxon>
        <taxon>Pseudomonadati</taxon>
        <taxon>Pseudomonadota</taxon>
        <taxon>Gammaproteobacteria</taxon>
        <taxon>Chromatiales</taxon>
        <taxon>Ectothiorhodospiraceae</taxon>
        <taxon>Spiribacter</taxon>
    </lineage>
</organism>
<name>A0A6N7QLZ8_9GAMM</name>
<dbReference type="AlphaFoldDB" id="A0A6N7QLZ8"/>
<dbReference type="InterPro" id="IPR026039">
    <property type="entry name" value="YfgM"/>
</dbReference>
<protein>
    <recommendedName>
        <fullName evidence="8">Ancillary SecYEG translocon subunit</fullName>
    </recommendedName>
</protein>
<proteinExistence type="inferred from homology"/>